<sequence>MFLPYISPPEGLTFLLLPPRYMPLLQFYAHLLFRAAALLTAGLALVCLAVINVLGGALPGVELNELVARAATALHRDAGRLLALARARHAPEPTVSRSGDAE</sequence>
<dbReference type="AlphaFoldDB" id="A0A931BEI3"/>
<feature type="transmembrane region" description="Helical" evidence="1">
    <location>
        <begin position="27"/>
        <end position="54"/>
    </location>
</feature>
<dbReference type="EMBL" id="JADQDP010000002">
    <property type="protein sequence ID" value="MBF9141949.1"/>
    <property type="molecule type" value="Genomic_DNA"/>
</dbReference>
<gene>
    <name evidence="2" type="ORF">I2I01_09910</name>
</gene>
<keyword evidence="3" id="KW-1185">Reference proteome</keyword>
<keyword evidence="1" id="KW-0812">Transmembrane</keyword>
<dbReference type="Proteomes" id="UP000645610">
    <property type="component" value="Unassembled WGS sequence"/>
</dbReference>
<reference evidence="2 3" key="1">
    <citation type="submission" date="2020-11" db="EMBL/GenBank/DDBJ databases">
        <authorList>
            <person name="Kim M.K."/>
        </authorList>
    </citation>
    <scope>NUCLEOTIDE SEQUENCE [LARGE SCALE GENOMIC DNA]</scope>
    <source>
        <strain evidence="2 3">BT439</strain>
    </source>
</reference>
<keyword evidence="1" id="KW-1133">Transmembrane helix</keyword>
<proteinExistence type="predicted"/>
<evidence type="ECO:0000313" key="3">
    <source>
        <dbReference type="Proteomes" id="UP000645610"/>
    </source>
</evidence>
<accession>A0A931BEI3</accession>
<organism evidence="2 3">
    <name type="scientific">Hymenobacter properus</name>
    <dbReference type="NCBI Taxonomy" id="2791026"/>
    <lineage>
        <taxon>Bacteria</taxon>
        <taxon>Pseudomonadati</taxon>
        <taxon>Bacteroidota</taxon>
        <taxon>Cytophagia</taxon>
        <taxon>Cytophagales</taxon>
        <taxon>Hymenobacteraceae</taxon>
        <taxon>Hymenobacter</taxon>
    </lineage>
</organism>
<comment type="caution">
    <text evidence="2">The sequence shown here is derived from an EMBL/GenBank/DDBJ whole genome shotgun (WGS) entry which is preliminary data.</text>
</comment>
<dbReference type="RefSeq" id="WP_196286278.1">
    <property type="nucleotide sequence ID" value="NZ_JADQDP010000002.1"/>
</dbReference>
<name>A0A931BEI3_9BACT</name>
<protein>
    <submittedName>
        <fullName evidence="2">Uncharacterized protein</fullName>
    </submittedName>
</protein>
<keyword evidence="1" id="KW-0472">Membrane</keyword>
<evidence type="ECO:0000256" key="1">
    <source>
        <dbReference type="SAM" id="Phobius"/>
    </source>
</evidence>
<evidence type="ECO:0000313" key="2">
    <source>
        <dbReference type="EMBL" id="MBF9141949.1"/>
    </source>
</evidence>